<keyword evidence="3" id="KW-1185">Reference proteome</keyword>
<dbReference type="OrthoDB" id="9851448at2"/>
<evidence type="ECO:0000313" key="2">
    <source>
        <dbReference type="EMBL" id="TXB65597.1"/>
    </source>
</evidence>
<feature type="chain" id="PRO_5022856934" evidence="1">
    <location>
        <begin position="24"/>
        <end position="155"/>
    </location>
</feature>
<evidence type="ECO:0000256" key="1">
    <source>
        <dbReference type="SAM" id="SignalP"/>
    </source>
</evidence>
<protein>
    <submittedName>
        <fullName evidence="2">Uncharacterized protein</fullName>
    </submittedName>
</protein>
<gene>
    <name evidence="2" type="ORF">FRY97_06340</name>
</gene>
<organism evidence="2 3">
    <name type="scientific">Phaeodactylibacter luteus</name>
    <dbReference type="NCBI Taxonomy" id="1564516"/>
    <lineage>
        <taxon>Bacteria</taxon>
        <taxon>Pseudomonadati</taxon>
        <taxon>Bacteroidota</taxon>
        <taxon>Saprospiria</taxon>
        <taxon>Saprospirales</taxon>
        <taxon>Haliscomenobacteraceae</taxon>
        <taxon>Phaeodactylibacter</taxon>
    </lineage>
</organism>
<reference evidence="2 3" key="1">
    <citation type="submission" date="2019-08" db="EMBL/GenBank/DDBJ databases">
        <title>Genome of Phaeodactylibacter luteus.</title>
        <authorList>
            <person name="Bowman J.P."/>
        </authorList>
    </citation>
    <scope>NUCLEOTIDE SEQUENCE [LARGE SCALE GENOMIC DNA]</scope>
    <source>
        <strain evidence="2 3">KCTC 42180</strain>
    </source>
</reference>
<keyword evidence="1" id="KW-0732">Signal</keyword>
<dbReference type="EMBL" id="VOOR01000009">
    <property type="protein sequence ID" value="TXB65597.1"/>
    <property type="molecule type" value="Genomic_DNA"/>
</dbReference>
<dbReference type="Proteomes" id="UP000321580">
    <property type="component" value="Unassembled WGS sequence"/>
</dbReference>
<proteinExistence type="predicted"/>
<dbReference type="AlphaFoldDB" id="A0A5C6RU17"/>
<accession>A0A5C6RU17</accession>
<feature type="signal peptide" evidence="1">
    <location>
        <begin position="1"/>
        <end position="23"/>
    </location>
</feature>
<name>A0A5C6RU17_9BACT</name>
<comment type="caution">
    <text evidence="2">The sequence shown here is derived from an EMBL/GenBank/DDBJ whole genome shotgun (WGS) entry which is preliminary data.</text>
</comment>
<evidence type="ECO:0000313" key="3">
    <source>
        <dbReference type="Proteomes" id="UP000321580"/>
    </source>
</evidence>
<sequence length="155" mass="18153">MPQSKNLLLAFSCLLSLSLPSCSTSPCQPDKERFLHAYYELLDEAKQADLPVSDPAWGKYDERFRAYVEECYEVHEPAMSRRERRKFWSRSLSYYYQRYGDGVAKELKGSSRTSKRMKEAVEALWDSPEAAFDDALRGARNDWRELKSKMKEVFE</sequence>
<dbReference type="RefSeq" id="WP_147166606.1">
    <property type="nucleotide sequence ID" value="NZ_VOOR01000009.1"/>
</dbReference>